<protein>
    <recommendedName>
        <fullName evidence="2">WW domain-containing protein</fullName>
    </recommendedName>
</protein>
<dbReference type="Gene3D" id="2.20.70.10">
    <property type="match status" value="1"/>
</dbReference>
<name>Q4UDF5_THEAN</name>
<dbReference type="KEGG" id="tan:TA15280"/>
<dbReference type="VEuPathDB" id="PiroplasmaDB:TA15280"/>
<evidence type="ECO:0000313" key="4">
    <source>
        <dbReference type="Proteomes" id="UP000001950"/>
    </source>
</evidence>
<dbReference type="SMART" id="SM00456">
    <property type="entry name" value="WW"/>
    <property type="match status" value="1"/>
</dbReference>
<dbReference type="OMA" id="VYMEKRK"/>
<dbReference type="SUPFAM" id="SSF51045">
    <property type="entry name" value="WW domain"/>
    <property type="match status" value="1"/>
</dbReference>
<accession>Q4UDF5</accession>
<dbReference type="PROSITE" id="PS01159">
    <property type="entry name" value="WW_DOMAIN_1"/>
    <property type="match status" value="1"/>
</dbReference>
<dbReference type="InterPro" id="IPR036020">
    <property type="entry name" value="WW_dom_sf"/>
</dbReference>
<feature type="region of interest" description="Disordered" evidence="1">
    <location>
        <begin position="212"/>
        <end position="233"/>
    </location>
</feature>
<dbReference type="OrthoDB" id="191651at2759"/>
<dbReference type="Pfam" id="PF00397">
    <property type="entry name" value="WW"/>
    <property type="match status" value="1"/>
</dbReference>
<feature type="domain" description="WW" evidence="2">
    <location>
        <begin position="12"/>
        <end position="40"/>
    </location>
</feature>
<dbReference type="PROSITE" id="PS50020">
    <property type="entry name" value="WW_DOMAIN_2"/>
    <property type="match status" value="1"/>
</dbReference>
<sequence>MDNKENVSKRVWKEVIDPSSRSVYYWNVSTGDTSWVNPSNDESQNDFSSFEERVSHDTKVIIDKLVHKVERIKFFFDEINLISDVCDYIKSEDINSFKDNIEQCLSDLNTIMDVVTPRTKTHKRYSELRKVLTDHRNYLKNNNNISDELIDIVNEARDEIDRGLENIKMFPASNDVLLDDFKVYMEKRKLDTQIDMSLTSVEVLEQIENLEHSTKHESTHSHQSDSMLPKTVDKNKGSLLKSIHERWSKASEVIDNSDDSKDSKIQKVFKFPNTEKDNPNLVPITKPWYKN</sequence>
<dbReference type="Proteomes" id="UP000001950">
    <property type="component" value="Chromosome 2"/>
</dbReference>
<dbReference type="CDD" id="cd00201">
    <property type="entry name" value="WW"/>
    <property type="match status" value="1"/>
</dbReference>
<dbReference type="InParanoid" id="Q4UDF5"/>
<dbReference type="GeneID" id="3861742"/>
<dbReference type="RefSeq" id="XP_952616.1">
    <property type="nucleotide sequence ID" value="XM_947523.1"/>
</dbReference>
<gene>
    <name evidence="3" type="ORF">TA15280</name>
</gene>
<feature type="compositionally biased region" description="Basic and acidic residues" evidence="1">
    <location>
        <begin position="212"/>
        <end position="223"/>
    </location>
</feature>
<dbReference type="eggNOG" id="ENOG502QXKE">
    <property type="taxonomic scope" value="Eukaryota"/>
</dbReference>
<evidence type="ECO:0000313" key="3">
    <source>
        <dbReference type="EMBL" id="CAI74884.1"/>
    </source>
</evidence>
<reference evidence="3 4" key="1">
    <citation type="journal article" date="2005" name="Science">
        <title>Genome of the host-cell transforming parasite Theileria annulata compared with T. parva.</title>
        <authorList>
            <person name="Pain A."/>
            <person name="Renauld H."/>
            <person name="Berriman M."/>
            <person name="Murphy L."/>
            <person name="Yeats C.A."/>
            <person name="Weir W."/>
            <person name="Kerhornou A."/>
            <person name="Aslett M."/>
            <person name="Bishop R."/>
            <person name="Bouchier C."/>
            <person name="Cochet M."/>
            <person name="Coulson R.M.R."/>
            <person name="Cronin A."/>
            <person name="de Villiers E.P."/>
            <person name="Fraser A."/>
            <person name="Fosker N."/>
            <person name="Gardner M."/>
            <person name="Goble A."/>
            <person name="Griffiths-Jones S."/>
            <person name="Harris D.E."/>
            <person name="Katzer F."/>
            <person name="Larke N."/>
            <person name="Lord A."/>
            <person name="Maser P."/>
            <person name="McKellar S."/>
            <person name="Mooney P."/>
            <person name="Morton F."/>
            <person name="Nene V."/>
            <person name="O'Neil S."/>
            <person name="Price C."/>
            <person name="Quail M.A."/>
            <person name="Rabbinowitsch E."/>
            <person name="Rawlings N.D."/>
            <person name="Rutter S."/>
            <person name="Saunders D."/>
            <person name="Seeger K."/>
            <person name="Shah T."/>
            <person name="Squares R."/>
            <person name="Squares S."/>
            <person name="Tivey A."/>
            <person name="Walker A.R."/>
            <person name="Woodward J."/>
            <person name="Dobbelaere D.A.E."/>
            <person name="Langsley G."/>
            <person name="Rajandream M.A."/>
            <person name="McKeever D."/>
            <person name="Shiels B."/>
            <person name="Tait A."/>
            <person name="Barrell B.G."/>
            <person name="Hall N."/>
        </authorList>
    </citation>
    <scope>NUCLEOTIDE SEQUENCE [LARGE SCALE GENOMIC DNA]</scope>
    <source>
        <strain evidence="4">Ankara</strain>
    </source>
</reference>
<evidence type="ECO:0000256" key="1">
    <source>
        <dbReference type="SAM" id="MobiDB-lite"/>
    </source>
</evidence>
<dbReference type="EMBL" id="CR940348">
    <property type="protein sequence ID" value="CAI74884.1"/>
    <property type="molecule type" value="Genomic_DNA"/>
</dbReference>
<dbReference type="AlphaFoldDB" id="Q4UDF5"/>
<organism evidence="3 4">
    <name type="scientific">Theileria annulata</name>
    <dbReference type="NCBI Taxonomy" id="5874"/>
    <lineage>
        <taxon>Eukaryota</taxon>
        <taxon>Sar</taxon>
        <taxon>Alveolata</taxon>
        <taxon>Apicomplexa</taxon>
        <taxon>Aconoidasida</taxon>
        <taxon>Piroplasmida</taxon>
        <taxon>Theileriidae</taxon>
        <taxon>Theileria</taxon>
    </lineage>
</organism>
<dbReference type="InterPro" id="IPR001202">
    <property type="entry name" value="WW_dom"/>
</dbReference>
<keyword evidence="4" id="KW-1185">Reference proteome</keyword>
<evidence type="ECO:0000259" key="2">
    <source>
        <dbReference type="PROSITE" id="PS50020"/>
    </source>
</evidence>
<proteinExistence type="predicted"/>